<keyword evidence="3" id="KW-1185">Reference proteome</keyword>
<accession>A0AA96EWZ8</accession>
<reference evidence="1 3" key="1">
    <citation type="submission" date="2023-09" db="EMBL/GenBank/DDBJ databases">
        <title>Flavobacterium sp. a novel bacteria isolate from Pepper rhizosphere.</title>
        <authorList>
            <person name="Peng Y."/>
            <person name="Lee J."/>
        </authorList>
    </citation>
    <scope>NUCLEOTIDE SEQUENCE</scope>
    <source>
        <strain evidence="1">PMR2A8</strain>
        <strain evidence="2 3">PMTSA4</strain>
    </source>
</reference>
<dbReference type="Gene3D" id="3.30.230.10">
    <property type="match status" value="1"/>
</dbReference>
<keyword evidence="1" id="KW-0418">Kinase</keyword>
<protein>
    <submittedName>
        <fullName evidence="1">GYDIA family GHMP kinase</fullName>
    </submittedName>
</protein>
<dbReference type="InterPro" id="IPR020568">
    <property type="entry name" value="Ribosomal_Su5_D2-typ_SF"/>
</dbReference>
<gene>
    <name evidence="2" type="ORF">RN605_11825</name>
    <name evidence="1" type="ORF">RN608_04655</name>
</gene>
<evidence type="ECO:0000313" key="2">
    <source>
        <dbReference type="EMBL" id="WNM21363.1"/>
    </source>
</evidence>
<dbReference type="EMBL" id="CP134878">
    <property type="protein sequence ID" value="WNM19974.1"/>
    <property type="molecule type" value="Genomic_DNA"/>
</dbReference>
<keyword evidence="1" id="KW-0808">Transferase</keyword>
<dbReference type="SUPFAM" id="SSF54211">
    <property type="entry name" value="Ribosomal protein S5 domain 2-like"/>
    <property type="match status" value="1"/>
</dbReference>
<dbReference type="InterPro" id="IPR047765">
    <property type="entry name" value="GHMP_GYDIA-like"/>
</dbReference>
<dbReference type="InterPro" id="IPR014721">
    <property type="entry name" value="Ribsml_uS5_D2-typ_fold_subgr"/>
</dbReference>
<sequence length="303" mass="34532">MKTFYSNGKLLITSEYVVLDGAIALALPTKFGQSLHIKDGENEIFQWKSYDSDASIWFEANIPFSSIVRKERLEEENNIKNKLIEILHEAYKINSNFITNSKGYIIETELTFPKNWGLGTSSTLINNIAQWLEIDAFELLKNSFGGSGYDIACAQNDSGILYQLIDEKPIVNTIPFSPSFAENIYFVYLNKKQNSRDAIHNYINKRGNIYEFLPEFNTITNKIINADSVDSFSQLLEKHEILLSTILEQSTAKDLFFEDFDGVIKSLGAWGGDFVMAISKENPNPYFKSKGFETVLTYHEMIL</sequence>
<dbReference type="EMBL" id="CP134890">
    <property type="protein sequence ID" value="WNM21363.1"/>
    <property type="molecule type" value="Genomic_DNA"/>
</dbReference>
<dbReference type="AlphaFoldDB" id="A0AA96EWZ8"/>
<organism evidence="1">
    <name type="scientific">Flavobacterium capsici</name>
    <dbReference type="NCBI Taxonomy" id="3075618"/>
    <lineage>
        <taxon>Bacteria</taxon>
        <taxon>Pseudomonadati</taxon>
        <taxon>Bacteroidota</taxon>
        <taxon>Flavobacteriia</taxon>
        <taxon>Flavobacteriales</taxon>
        <taxon>Flavobacteriaceae</taxon>
        <taxon>Flavobacterium</taxon>
    </lineage>
</organism>
<evidence type="ECO:0000313" key="1">
    <source>
        <dbReference type="EMBL" id="WNM19974.1"/>
    </source>
</evidence>
<dbReference type="KEGG" id="fcj:RN605_11825"/>
<name>A0AA96EWZ8_9FLAO</name>
<dbReference type="Proteomes" id="UP001304515">
    <property type="component" value="Chromosome"/>
</dbReference>
<proteinExistence type="predicted"/>
<dbReference type="NCBIfam" id="NF040656">
    <property type="entry name" value="GHMP_GYDIA"/>
    <property type="match status" value="1"/>
</dbReference>
<dbReference type="GO" id="GO:0016301">
    <property type="term" value="F:kinase activity"/>
    <property type="evidence" value="ECO:0007669"/>
    <property type="project" value="UniProtKB-KW"/>
</dbReference>
<dbReference type="RefSeq" id="WP_313325040.1">
    <property type="nucleotide sequence ID" value="NZ_CP134878.1"/>
</dbReference>
<evidence type="ECO:0000313" key="3">
    <source>
        <dbReference type="Proteomes" id="UP001304515"/>
    </source>
</evidence>
<accession>A0AA96EZ82</accession>